<evidence type="ECO:0000313" key="1">
    <source>
        <dbReference type="EMBL" id="BAT58347.1"/>
    </source>
</evidence>
<dbReference type="AlphaFoldDB" id="A0A0S3PQW5"/>
<evidence type="ECO:0000313" key="2">
    <source>
        <dbReference type="Proteomes" id="UP000236884"/>
    </source>
</evidence>
<name>A0A0S3PQW5_9BRAD</name>
<accession>A0A0S3PQW5</accession>
<reference evidence="1 2" key="1">
    <citation type="submission" date="2015-08" db="EMBL/GenBank/DDBJ databases">
        <title>Investigation of the bacterial diversity of lava forest soil.</title>
        <authorList>
            <person name="Lee J.S."/>
        </authorList>
    </citation>
    <scope>NUCLEOTIDE SEQUENCE [LARGE SCALE GENOMIC DNA]</scope>
    <source>
        <strain evidence="1 2">GJW-30</strain>
    </source>
</reference>
<gene>
    <name evidence="1" type="ORF">GJW-30_1_00871</name>
</gene>
<proteinExistence type="predicted"/>
<dbReference type="KEGG" id="vgo:GJW-30_1_00871"/>
<protein>
    <submittedName>
        <fullName evidence="1">Uncharacterized protein</fullName>
    </submittedName>
</protein>
<dbReference type="EMBL" id="AP014946">
    <property type="protein sequence ID" value="BAT58347.1"/>
    <property type="molecule type" value="Genomic_DNA"/>
</dbReference>
<organism evidence="1 2">
    <name type="scientific">Variibacter gotjawalensis</name>
    <dbReference type="NCBI Taxonomy" id="1333996"/>
    <lineage>
        <taxon>Bacteria</taxon>
        <taxon>Pseudomonadati</taxon>
        <taxon>Pseudomonadota</taxon>
        <taxon>Alphaproteobacteria</taxon>
        <taxon>Hyphomicrobiales</taxon>
        <taxon>Nitrobacteraceae</taxon>
        <taxon>Variibacter</taxon>
    </lineage>
</organism>
<dbReference type="RefSeq" id="WP_096352113.1">
    <property type="nucleotide sequence ID" value="NZ_AP014946.1"/>
</dbReference>
<sequence>MRLPPREPGMSRADYKNLIREFQLYAQAYTAFSDEHRLFELCPRAECRRAKSCAAPESRECVRTYVRTTGDLDFWRELYTRLADGGSTLLPWRQMAKQPWGIDAVAGDAVEDDDECA</sequence>
<keyword evidence="2" id="KW-1185">Reference proteome</keyword>
<dbReference type="Proteomes" id="UP000236884">
    <property type="component" value="Chromosome"/>
</dbReference>
<dbReference type="OrthoDB" id="8161184at2"/>